<dbReference type="EMBL" id="CP031700">
    <property type="protein sequence ID" value="QEY26176.1"/>
    <property type="molecule type" value="Genomic_DNA"/>
</dbReference>
<dbReference type="KEGG" id="nzl:D0T92_06310"/>
<evidence type="ECO:0000313" key="2">
    <source>
        <dbReference type="Proteomes" id="UP000325713"/>
    </source>
</evidence>
<reference evidence="1 2" key="1">
    <citation type="submission" date="2018-08" db="EMBL/GenBank/DDBJ databases">
        <title>Neisseria zalophi ATCC BAA-2455 complete genome.</title>
        <authorList>
            <person name="Veseli I.A."/>
            <person name="Buttler R."/>
            <person name="Mascarenhas dos Santos A.C."/>
            <person name="Pombert J.-F."/>
        </authorList>
    </citation>
    <scope>NUCLEOTIDE SEQUENCE [LARGE SCALE GENOMIC DNA]</scope>
    <source>
        <strain evidence="1 2">ATCC BAA-2455</strain>
    </source>
</reference>
<gene>
    <name evidence="1" type="ORF">D0T92_06310</name>
</gene>
<keyword evidence="2" id="KW-1185">Reference proteome</keyword>
<accession>A0A5J6PV72</accession>
<sequence>MQDNVIELILEIEKRPTMYIGDNSIFCLKAFLDGWHFRNPKNANNSQMLVEFTGWLQKKYDIGTYNVSWDKILFFFYKDEKLALNKFFLDFNQFLQDKSRP</sequence>
<evidence type="ECO:0000313" key="1">
    <source>
        <dbReference type="EMBL" id="QEY26176.1"/>
    </source>
</evidence>
<proteinExistence type="predicted"/>
<dbReference type="OrthoDB" id="2617173at2"/>
<organism evidence="1 2">
    <name type="scientific">Neisseria zalophi</name>
    <dbReference type="NCBI Taxonomy" id="640030"/>
    <lineage>
        <taxon>Bacteria</taxon>
        <taxon>Pseudomonadati</taxon>
        <taxon>Pseudomonadota</taxon>
        <taxon>Betaproteobacteria</taxon>
        <taxon>Neisseriales</taxon>
        <taxon>Neisseriaceae</taxon>
        <taxon>Neisseria</taxon>
    </lineage>
</organism>
<name>A0A5J6PV72_9NEIS</name>
<dbReference type="RefSeq" id="WP_151051232.1">
    <property type="nucleotide sequence ID" value="NZ_CP031700.1"/>
</dbReference>
<dbReference type="AlphaFoldDB" id="A0A5J6PV72"/>
<dbReference type="Proteomes" id="UP000325713">
    <property type="component" value="Chromosome"/>
</dbReference>
<protein>
    <submittedName>
        <fullName evidence="1">Uncharacterized protein</fullName>
    </submittedName>
</protein>